<accession>A0ABR1BFM5</accession>
<gene>
    <name evidence="2" type="ORF">RUM44_012234</name>
</gene>
<dbReference type="Proteomes" id="UP001359485">
    <property type="component" value="Unassembled WGS sequence"/>
</dbReference>
<feature type="region of interest" description="Disordered" evidence="1">
    <location>
        <begin position="276"/>
        <end position="311"/>
    </location>
</feature>
<evidence type="ECO:0000313" key="3">
    <source>
        <dbReference type="Proteomes" id="UP001359485"/>
    </source>
</evidence>
<evidence type="ECO:0000313" key="2">
    <source>
        <dbReference type="EMBL" id="KAK6640538.1"/>
    </source>
</evidence>
<protein>
    <submittedName>
        <fullName evidence="2">Uncharacterized protein</fullName>
    </submittedName>
</protein>
<sequence length="396" mass="44149">MADSRAGHARWKDTVMALLNKIRRDTKKSSYYVWFLGAQESKGLRGAEYITPVLRSLIEREKTVEPFKITLQVSHKGLKIIQNLSNLNAKPFLTKGDGKPDQKPNKNDVIKHFIPHHAVTCVLQVDSTQNRNLRDRVKESMNLVQFVDHLERVIFCLSLIYQSIVHQLLEDGSDVEEAGPRCVGKRRTSSERFEGEIRLCKEDDVVACILLLYNPVTRCPVHVHAYRCDSKETAILLTNQLTTLILRPDNQKKMNEIEGRLKAKGLLLPTVPRVNIPKRVNSSGSDGRSTTTSPASESSGGSAGSTGGCQNERITNLYDSLAAELREKLGMGTDNKASHAPILLPPRDYDTVHRQKGNLTGIEMRRCLNENIVGSAFSPGTCGCLIARISISRLQK</sequence>
<comment type="caution">
    <text evidence="2">The sequence shown here is derived from an EMBL/GenBank/DDBJ whole genome shotgun (WGS) entry which is preliminary data.</text>
</comment>
<feature type="compositionally biased region" description="Low complexity" evidence="1">
    <location>
        <begin position="282"/>
        <end position="300"/>
    </location>
</feature>
<name>A0ABR1BFM5_POLSC</name>
<dbReference type="SUPFAM" id="SSF50729">
    <property type="entry name" value="PH domain-like"/>
    <property type="match status" value="1"/>
</dbReference>
<dbReference type="PANTHER" id="PTHR41148:SF1">
    <property type="entry name" value="LP09875P"/>
    <property type="match status" value="1"/>
</dbReference>
<keyword evidence="3" id="KW-1185">Reference proteome</keyword>
<reference evidence="2 3" key="1">
    <citation type="submission" date="2023-09" db="EMBL/GenBank/DDBJ databases">
        <title>Genomes of two closely related lineages of the louse Polyplax serrata with different host specificities.</title>
        <authorList>
            <person name="Martinu J."/>
            <person name="Tarabai H."/>
            <person name="Stefka J."/>
            <person name="Hypsa V."/>
        </authorList>
    </citation>
    <scope>NUCLEOTIDE SEQUENCE [LARGE SCALE GENOMIC DNA]</scope>
    <source>
        <strain evidence="2">98ZLc_SE</strain>
    </source>
</reference>
<proteinExistence type="predicted"/>
<organism evidence="2 3">
    <name type="scientific">Polyplax serrata</name>
    <name type="common">Common mouse louse</name>
    <dbReference type="NCBI Taxonomy" id="468196"/>
    <lineage>
        <taxon>Eukaryota</taxon>
        <taxon>Metazoa</taxon>
        <taxon>Ecdysozoa</taxon>
        <taxon>Arthropoda</taxon>
        <taxon>Hexapoda</taxon>
        <taxon>Insecta</taxon>
        <taxon>Pterygota</taxon>
        <taxon>Neoptera</taxon>
        <taxon>Paraneoptera</taxon>
        <taxon>Psocodea</taxon>
        <taxon>Troctomorpha</taxon>
        <taxon>Phthiraptera</taxon>
        <taxon>Anoplura</taxon>
        <taxon>Polyplacidae</taxon>
        <taxon>Polyplax</taxon>
    </lineage>
</organism>
<evidence type="ECO:0000256" key="1">
    <source>
        <dbReference type="SAM" id="MobiDB-lite"/>
    </source>
</evidence>
<dbReference type="PANTHER" id="PTHR41148">
    <property type="entry name" value="LP09875P"/>
    <property type="match status" value="1"/>
</dbReference>
<dbReference type="EMBL" id="JAWJWF010000001">
    <property type="protein sequence ID" value="KAK6640538.1"/>
    <property type="molecule type" value="Genomic_DNA"/>
</dbReference>